<dbReference type="GO" id="GO:0005524">
    <property type="term" value="F:ATP binding"/>
    <property type="evidence" value="ECO:0007669"/>
    <property type="project" value="UniProtKB-KW"/>
</dbReference>
<dbReference type="Gene3D" id="1.10.287.1080">
    <property type="entry name" value="MazG-like"/>
    <property type="match status" value="1"/>
</dbReference>
<dbReference type="Gene3D" id="3.10.20.810">
    <property type="entry name" value="Phosphoribosyl-AMP cyclohydrolase"/>
    <property type="match status" value="1"/>
</dbReference>
<evidence type="ECO:0000256" key="3">
    <source>
        <dbReference type="ARBA" id="ARBA00004496"/>
    </source>
</evidence>
<keyword evidence="8 15" id="KW-0963">Cytoplasm</keyword>
<evidence type="ECO:0000256" key="2">
    <source>
        <dbReference type="ARBA" id="ARBA00001460"/>
    </source>
</evidence>
<evidence type="ECO:0000256" key="8">
    <source>
        <dbReference type="ARBA" id="ARBA00022490"/>
    </source>
</evidence>
<dbReference type="STRING" id="1908264.BKK54_04515"/>
<dbReference type="AlphaFoldDB" id="A0A1V3J729"/>
<evidence type="ECO:0000256" key="6">
    <source>
        <dbReference type="ARBA" id="ARBA00007731"/>
    </source>
</evidence>
<comment type="pathway">
    <text evidence="5 15">Amino-acid biosynthesis; L-histidine biosynthesis; L-histidine from 5-phospho-alpha-D-ribose 1-diphosphate: step 2/9.</text>
</comment>
<dbReference type="InterPro" id="IPR023019">
    <property type="entry name" value="His_synth_HisIE"/>
</dbReference>
<dbReference type="UniPathway" id="UPA00031">
    <property type="reaction ID" value="UER00007"/>
</dbReference>
<dbReference type="InterPro" id="IPR021130">
    <property type="entry name" value="PRib-ATP_PPHydrolase-like"/>
</dbReference>
<dbReference type="NCBIfam" id="TIGR03188">
    <property type="entry name" value="histidine_hisI"/>
    <property type="match status" value="1"/>
</dbReference>
<dbReference type="HAMAP" id="MF_01020">
    <property type="entry name" value="HisE"/>
    <property type="match status" value="1"/>
</dbReference>
<dbReference type="NCBIfam" id="NF002747">
    <property type="entry name" value="PRK02759.1"/>
    <property type="match status" value="1"/>
</dbReference>
<keyword evidence="12 15" id="KW-0067">ATP-binding</keyword>
<reference evidence="17 18" key="1">
    <citation type="submission" date="2016-10" db="EMBL/GenBank/DDBJ databases">
        <title>Rodentibacter gen. nov. and new species.</title>
        <authorList>
            <person name="Christensen H."/>
        </authorList>
    </citation>
    <scope>NUCLEOTIDE SEQUENCE [LARGE SCALE GENOMIC DNA]</scope>
    <source>
        <strain evidence="18">ppn416</strain>
    </source>
</reference>
<comment type="similarity">
    <text evidence="7 15">In the N-terminal section; belongs to the PRA-CH family.</text>
</comment>
<keyword evidence="11 15" id="KW-0378">Hydrolase</keyword>
<dbReference type="SUPFAM" id="SSF101386">
    <property type="entry name" value="all-alpha NTP pyrophosphatases"/>
    <property type="match status" value="1"/>
</dbReference>
<dbReference type="InterPro" id="IPR002496">
    <property type="entry name" value="PRib_AMP_CycHydrolase_dom"/>
</dbReference>
<keyword evidence="9 15" id="KW-0028">Amino-acid biosynthesis</keyword>
<sequence>MKNIINWQKINDLLPVIIQHVYTNEVLMLGYMNPEALEKTLNEKRVTFYSRTKQRLWTKGETSGNFLNVVDMSLDCDNDTLLILVNPVGATCHTGEESCFHRFEKQAVENWTWFAKLERDLLARKTADPEHSYTAKLHAKGTKKIAQKVGEEGVETALAAMEKDSEELVSEVADLVYHLTVLLHHQELEWRDVIAKLQERHQGIGLHPEGSNK</sequence>
<evidence type="ECO:0000256" key="9">
    <source>
        <dbReference type="ARBA" id="ARBA00022605"/>
    </source>
</evidence>
<accession>A0A1V3J729</accession>
<feature type="domain" description="Phosphoribosyl-AMP cyclohydrolase" evidence="16">
    <location>
        <begin position="28"/>
        <end position="101"/>
    </location>
</feature>
<dbReference type="GO" id="GO:0000105">
    <property type="term" value="P:L-histidine biosynthetic process"/>
    <property type="evidence" value="ECO:0007669"/>
    <property type="project" value="UniProtKB-UniRule"/>
</dbReference>
<dbReference type="CDD" id="cd11534">
    <property type="entry name" value="NTP-PPase_HisIE_like"/>
    <property type="match status" value="1"/>
</dbReference>
<evidence type="ECO:0000256" key="7">
    <source>
        <dbReference type="ARBA" id="ARBA00008299"/>
    </source>
</evidence>
<evidence type="ECO:0000256" key="11">
    <source>
        <dbReference type="ARBA" id="ARBA00022801"/>
    </source>
</evidence>
<dbReference type="EC" id="3.5.4.19" evidence="15"/>
<dbReference type="HAMAP" id="MF_01019">
    <property type="entry name" value="HisIE"/>
    <property type="match status" value="1"/>
</dbReference>
<organism evidence="17 18">
    <name type="scientific">Rodentibacter genomosp. 1</name>
    <dbReference type="NCBI Taxonomy" id="1908264"/>
    <lineage>
        <taxon>Bacteria</taxon>
        <taxon>Pseudomonadati</taxon>
        <taxon>Pseudomonadota</taxon>
        <taxon>Gammaproteobacteria</taxon>
        <taxon>Pasteurellales</taxon>
        <taxon>Pasteurellaceae</taxon>
        <taxon>Rodentibacter</taxon>
    </lineage>
</organism>
<protein>
    <recommendedName>
        <fullName evidence="15">Histidine biosynthesis bifunctional protein HisIE</fullName>
    </recommendedName>
    <domain>
        <recommendedName>
            <fullName evidence="15">Phosphoribosyl-AMP cyclohydrolase</fullName>
            <shortName evidence="15">PRA-CH</shortName>
            <ecNumber evidence="15">3.5.4.19</ecNumber>
        </recommendedName>
    </domain>
    <domain>
        <recommendedName>
            <fullName evidence="15">Phosphoribosyl-ATP pyrophosphatase</fullName>
            <shortName evidence="15">PRA-PH</shortName>
            <ecNumber evidence="15">3.6.1.31</ecNumber>
        </recommendedName>
    </domain>
</protein>
<comment type="catalytic activity">
    <reaction evidence="1 15">
        <text>1-(5-phospho-beta-D-ribosyl)-5'-AMP + H2O = 1-(5-phospho-beta-D-ribosyl)-5-[(5-phospho-beta-D-ribosylamino)methylideneamino]imidazole-4-carboxamide</text>
        <dbReference type="Rhea" id="RHEA:20049"/>
        <dbReference type="ChEBI" id="CHEBI:15377"/>
        <dbReference type="ChEBI" id="CHEBI:58435"/>
        <dbReference type="ChEBI" id="CHEBI:59457"/>
        <dbReference type="EC" id="3.5.4.19"/>
    </reaction>
</comment>
<evidence type="ECO:0000256" key="15">
    <source>
        <dbReference type="HAMAP-Rule" id="MF_01019"/>
    </source>
</evidence>
<name>A0A1V3J729_9PAST</name>
<feature type="region of interest" description="Phosphoribosyl-ATP pyrophosphohydrolase" evidence="15">
    <location>
        <begin position="114"/>
        <end position="213"/>
    </location>
</feature>
<keyword evidence="18" id="KW-1185">Reference proteome</keyword>
<dbReference type="EC" id="3.6.1.31" evidence="15"/>
<evidence type="ECO:0000256" key="1">
    <source>
        <dbReference type="ARBA" id="ARBA00000024"/>
    </source>
</evidence>
<keyword evidence="13 15" id="KW-0368">Histidine biosynthesis</keyword>
<dbReference type="PANTHER" id="PTHR42945">
    <property type="entry name" value="HISTIDINE BIOSYNTHESIS BIFUNCTIONAL PROTEIN"/>
    <property type="match status" value="1"/>
</dbReference>
<keyword evidence="10 15" id="KW-0547">Nucleotide-binding</keyword>
<evidence type="ECO:0000256" key="14">
    <source>
        <dbReference type="ARBA" id="ARBA00023268"/>
    </source>
</evidence>
<evidence type="ECO:0000256" key="13">
    <source>
        <dbReference type="ARBA" id="ARBA00023102"/>
    </source>
</evidence>
<dbReference type="InterPro" id="IPR008179">
    <property type="entry name" value="HisE"/>
</dbReference>
<dbReference type="GO" id="GO:0004635">
    <property type="term" value="F:phosphoribosyl-AMP cyclohydrolase activity"/>
    <property type="evidence" value="ECO:0007669"/>
    <property type="project" value="UniProtKB-UniRule"/>
</dbReference>
<gene>
    <name evidence="15" type="primary">hisI</name>
    <name evidence="15" type="synonym">hisIE</name>
    <name evidence="17" type="ORF">BKK54_04515</name>
</gene>
<dbReference type="Pfam" id="PF01502">
    <property type="entry name" value="PRA-CH"/>
    <property type="match status" value="1"/>
</dbReference>
<dbReference type="NCBIfam" id="NF000768">
    <property type="entry name" value="PRK00051.1"/>
    <property type="match status" value="1"/>
</dbReference>
<evidence type="ECO:0000259" key="16">
    <source>
        <dbReference type="Pfam" id="PF01502"/>
    </source>
</evidence>
<evidence type="ECO:0000313" key="17">
    <source>
        <dbReference type="EMBL" id="OOF50962.1"/>
    </source>
</evidence>
<evidence type="ECO:0000256" key="5">
    <source>
        <dbReference type="ARBA" id="ARBA00005204"/>
    </source>
</evidence>
<evidence type="ECO:0000256" key="12">
    <source>
        <dbReference type="ARBA" id="ARBA00022840"/>
    </source>
</evidence>
<dbReference type="SUPFAM" id="SSF141734">
    <property type="entry name" value="HisI-like"/>
    <property type="match status" value="1"/>
</dbReference>
<comment type="caution">
    <text evidence="17">The sequence shown here is derived from an EMBL/GenBank/DDBJ whole genome shotgun (WGS) entry which is preliminary data.</text>
</comment>
<comment type="pathway">
    <text evidence="4 15">Amino-acid biosynthesis; L-histidine biosynthesis; L-histidine from 5-phospho-alpha-D-ribose 1-diphosphate: step 3/9.</text>
</comment>
<evidence type="ECO:0000256" key="4">
    <source>
        <dbReference type="ARBA" id="ARBA00005169"/>
    </source>
</evidence>
<evidence type="ECO:0000313" key="18">
    <source>
        <dbReference type="Proteomes" id="UP000188481"/>
    </source>
</evidence>
<comment type="subcellular location">
    <subcellularLocation>
        <location evidence="3 15">Cytoplasm</location>
    </subcellularLocation>
</comment>
<dbReference type="EMBL" id="MLHN01000008">
    <property type="protein sequence ID" value="OOF50962.1"/>
    <property type="molecule type" value="Genomic_DNA"/>
</dbReference>
<evidence type="ECO:0000256" key="10">
    <source>
        <dbReference type="ARBA" id="ARBA00022741"/>
    </source>
</evidence>
<dbReference type="RefSeq" id="WP_077541950.1">
    <property type="nucleotide sequence ID" value="NZ_MLHN01000008.1"/>
</dbReference>
<dbReference type="FunFam" id="3.10.20.810:FF:000001">
    <property type="entry name" value="Histidine biosynthesis bifunctional protein HisIE"/>
    <property type="match status" value="1"/>
</dbReference>
<dbReference type="GO" id="GO:0005737">
    <property type="term" value="C:cytoplasm"/>
    <property type="evidence" value="ECO:0007669"/>
    <property type="project" value="UniProtKB-SubCell"/>
</dbReference>
<comment type="similarity">
    <text evidence="6 15">In the C-terminal section; belongs to the PRA-PH family.</text>
</comment>
<dbReference type="InterPro" id="IPR038019">
    <property type="entry name" value="PRib_AMP_CycHydrolase_sf"/>
</dbReference>
<proteinExistence type="inferred from homology"/>
<keyword evidence="14 15" id="KW-0511">Multifunctional enzyme</keyword>
<dbReference type="GO" id="GO:0004636">
    <property type="term" value="F:phosphoribosyl-ATP diphosphatase activity"/>
    <property type="evidence" value="ECO:0007669"/>
    <property type="project" value="UniProtKB-UniRule"/>
</dbReference>
<feature type="region of interest" description="Phosphoribosyl-AMP cyclohydrolase" evidence="15">
    <location>
        <begin position="1"/>
        <end position="113"/>
    </location>
</feature>
<comment type="catalytic activity">
    <reaction evidence="2 15">
        <text>1-(5-phospho-beta-D-ribosyl)-ATP + H2O = 1-(5-phospho-beta-D-ribosyl)-5'-AMP + diphosphate + H(+)</text>
        <dbReference type="Rhea" id="RHEA:22828"/>
        <dbReference type="ChEBI" id="CHEBI:15377"/>
        <dbReference type="ChEBI" id="CHEBI:15378"/>
        <dbReference type="ChEBI" id="CHEBI:33019"/>
        <dbReference type="ChEBI" id="CHEBI:59457"/>
        <dbReference type="ChEBI" id="CHEBI:73183"/>
        <dbReference type="EC" id="3.6.1.31"/>
    </reaction>
</comment>
<dbReference type="Pfam" id="PF01503">
    <property type="entry name" value="PRA-PH"/>
    <property type="match status" value="1"/>
</dbReference>
<dbReference type="FunFam" id="1.10.287.1080:FF:000002">
    <property type="entry name" value="Histidine biosynthesis bifunctional protein HisIE"/>
    <property type="match status" value="1"/>
</dbReference>
<dbReference type="PANTHER" id="PTHR42945:SF9">
    <property type="entry name" value="HISTIDINE BIOSYNTHESIS BIFUNCTIONAL PROTEIN HISIE"/>
    <property type="match status" value="1"/>
</dbReference>
<dbReference type="Proteomes" id="UP000188481">
    <property type="component" value="Unassembled WGS sequence"/>
</dbReference>